<dbReference type="PANTHER" id="PTHR46601">
    <property type="entry name" value="ULP_PROTEASE DOMAIN-CONTAINING PROTEIN"/>
    <property type="match status" value="1"/>
</dbReference>
<reference evidence="2" key="1">
    <citation type="submission" date="2021-02" db="EMBL/GenBank/DDBJ databases">
        <authorList>
            <person name="Nowell W R."/>
        </authorList>
    </citation>
    <scope>NUCLEOTIDE SEQUENCE</scope>
</reference>
<dbReference type="AlphaFoldDB" id="A0A815Y1V7"/>
<comment type="caution">
    <text evidence="2">The sequence shown here is derived from an EMBL/GenBank/DDBJ whole genome shotgun (WGS) entry which is preliminary data.</text>
</comment>
<dbReference type="OrthoDB" id="10010008at2759"/>
<sequence length="415" mass="47031">MPRRKYCEHPIKHKKSASVPNGVVAVSLQLSKFLISQYGATKARIFWLCPRCHAFESKKTMTHQSMEFNDDESASDDELITEDSPANHRANDGDDVNMEFDNLNEEEKENPHMDSGIVAESNDDDESSYVDDETTDPESMDEETGHTFYELEHQKGKAMEKLSNIFELLNIDPIHDRSAVSPIRAKVIEAYRKLNQLCDVLDGKSEVSHDPNPHGLMLWESNELLDGLKKLYAESDANEQVRLMTIAPKEWGRQKIEKCDGAAAHFKNNASILNLVHHKTDFDLDACWTFTATGHGKAAGDGIGAVLKSTGRRATLSKNIIMSNAKDFYEFLQKQQIETARRSNKDIPGVYVFFLESDEVEEVKNKYLKARNEKLRATGTIQGIRTMHDFKPISNSMVQYSLTSQSTQIKTFKFK</sequence>
<dbReference type="EMBL" id="CAJNOI010005415">
    <property type="protein sequence ID" value="CAF1564844.1"/>
    <property type="molecule type" value="Genomic_DNA"/>
</dbReference>
<feature type="compositionally biased region" description="Acidic residues" evidence="1">
    <location>
        <begin position="68"/>
        <end position="81"/>
    </location>
</feature>
<feature type="compositionally biased region" description="Acidic residues" evidence="1">
    <location>
        <begin position="121"/>
        <end position="142"/>
    </location>
</feature>
<dbReference type="Proteomes" id="UP000663877">
    <property type="component" value="Unassembled WGS sequence"/>
</dbReference>
<feature type="region of interest" description="Disordered" evidence="1">
    <location>
        <begin position="66"/>
        <end position="143"/>
    </location>
</feature>
<evidence type="ECO:0000313" key="3">
    <source>
        <dbReference type="EMBL" id="CAF1666320.1"/>
    </source>
</evidence>
<proteinExistence type="predicted"/>
<feature type="compositionally biased region" description="Acidic residues" evidence="1">
    <location>
        <begin position="93"/>
        <end position="108"/>
    </location>
</feature>
<accession>A0A815Y1V7</accession>
<evidence type="ECO:0000313" key="4">
    <source>
        <dbReference type="Proteomes" id="UP000663832"/>
    </source>
</evidence>
<dbReference type="EMBL" id="CAJNOM010005820">
    <property type="protein sequence ID" value="CAF1666320.1"/>
    <property type="molecule type" value="Genomic_DNA"/>
</dbReference>
<dbReference type="PANTHER" id="PTHR46601:SF1">
    <property type="entry name" value="ADF-H DOMAIN-CONTAINING PROTEIN"/>
    <property type="match status" value="1"/>
</dbReference>
<organism evidence="2 5">
    <name type="scientific">Adineta steineri</name>
    <dbReference type="NCBI Taxonomy" id="433720"/>
    <lineage>
        <taxon>Eukaryota</taxon>
        <taxon>Metazoa</taxon>
        <taxon>Spiralia</taxon>
        <taxon>Gnathifera</taxon>
        <taxon>Rotifera</taxon>
        <taxon>Eurotatoria</taxon>
        <taxon>Bdelloidea</taxon>
        <taxon>Adinetida</taxon>
        <taxon>Adinetidae</taxon>
        <taxon>Adineta</taxon>
    </lineage>
</organism>
<name>A0A815Y1V7_9BILA</name>
<protein>
    <submittedName>
        <fullName evidence="2">Uncharacterized protein</fullName>
    </submittedName>
</protein>
<gene>
    <name evidence="2" type="ORF">BJG266_LOCUS47251</name>
    <name evidence="3" type="ORF">QVE165_LOCUS64287</name>
</gene>
<dbReference type="Proteomes" id="UP000663832">
    <property type="component" value="Unassembled WGS sequence"/>
</dbReference>
<evidence type="ECO:0000313" key="5">
    <source>
        <dbReference type="Proteomes" id="UP000663877"/>
    </source>
</evidence>
<evidence type="ECO:0000313" key="2">
    <source>
        <dbReference type="EMBL" id="CAF1564844.1"/>
    </source>
</evidence>
<keyword evidence="4" id="KW-1185">Reference proteome</keyword>
<evidence type="ECO:0000256" key="1">
    <source>
        <dbReference type="SAM" id="MobiDB-lite"/>
    </source>
</evidence>